<accession>A0ABY5KP57</accession>
<dbReference type="EMBL" id="CP101987">
    <property type="protein sequence ID" value="UUI70942.1"/>
    <property type="molecule type" value="Genomic_DNA"/>
</dbReference>
<sequence length="125" mass="13885">MLHVTVDAPVVPQHVVRTADGMFVARGDLWLPATRVLHEYDGGVHRTAQAHTRDLRRDRALTAAGWTRRGYVAADLCRDPVAVLRDIDSAVGRPHAPARIRPWLSLLRTSTLTAQGRARLRARLA</sequence>
<protein>
    <recommendedName>
        <fullName evidence="3">DUF559 domain-containing protein</fullName>
    </recommendedName>
</protein>
<evidence type="ECO:0000313" key="1">
    <source>
        <dbReference type="EMBL" id="UUI70942.1"/>
    </source>
</evidence>
<reference evidence="1 2" key="1">
    <citation type="submission" date="2022-07" db="EMBL/GenBank/DDBJ databases">
        <title>Novel species in genus cellulomonas.</title>
        <authorList>
            <person name="Ye L."/>
        </authorList>
    </citation>
    <scope>NUCLEOTIDE SEQUENCE [LARGE SCALE GENOMIC DNA]</scope>
    <source>
        <strain evidence="2">zg-B89</strain>
    </source>
</reference>
<evidence type="ECO:0000313" key="2">
    <source>
        <dbReference type="Proteomes" id="UP001316384"/>
    </source>
</evidence>
<dbReference type="RefSeq" id="WP_227576277.1">
    <property type="nucleotide sequence ID" value="NZ_CP101987.1"/>
</dbReference>
<gene>
    <name evidence="1" type="ORF">NP048_14235</name>
</gene>
<proteinExistence type="predicted"/>
<evidence type="ECO:0008006" key="3">
    <source>
        <dbReference type="Google" id="ProtNLM"/>
    </source>
</evidence>
<organism evidence="1 2">
    <name type="scientific">Cellulomonas xiejunii</name>
    <dbReference type="NCBI Taxonomy" id="2968083"/>
    <lineage>
        <taxon>Bacteria</taxon>
        <taxon>Bacillati</taxon>
        <taxon>Actinomycetota</taxon>
        <taxon>Actinomycetes</taxon>
        <taxon>Micrococcales</taxon>
        <taxon>Cellulomonadaceae</taxon>
        <taxon>Cellulomonas</taxon>
    </lineage>
</organism>
<dbReference type="Proteomes" id="UP001316384">
    <property type="component" value="Chromosome"/>
</dbReference>
<keyword evidence="2" id="KW-1185">Reference proteome</keyword>
<name>A0ABY5KP57_9CELL</name>